<feature type="compositionally biased region" description="Low complexity" evidence="1">
    <location>
        <begin position="26"/>
        <end position="39"/>
    </location>
</feature>
<accession>A0AAI9GIV9</accession>
<evidence type="ECO:0000313" key="2">
    <source>
        <dbReference type="EMBL" id="EMJ5136371.1"/>
    </source>
</evidence>
<dbReference type="EMBL" id="ABMABF030000020">
    <property type="protein sequence ID" value="EMJ5136371.1"/>
    <property type="molecule type" value="Genomic_DNA"/>
</dbReference>
<feature type="region of interest" description="Disordered" evidence="1">
    <location>
        <begin position="1"/>
        <end position="41"/>
    </location>
</feature>
<evidence type="ECO:0000256" key="1">
    <source>
        <dbReference type="SAM" id="MobiDB-lite"/>
    </source>
</evidence>
<comment type="caution">
    <text evidence="2">The sequence shown here is derived from an EMBL/GenBank/DDBJ whole genome shotgun (WGS) entry which is preliminary data.</text>
</comment>
<dbReference type="AlphaFoldDB" id="A0AAI9GIV9"/>
<reference evidence="2" key="1">
    <citation type="submission" date="2024-02" db="EMBL/GenBank/DDBJ databases">
        <authorList>
            <consortium name="Clinical and Environmental Microbiology Branch: Whole genome sequencing antimicrobial resistance pathogens in the healthcare setting"/>
        </authorList>
    </citation>
    <scope>NUCLEOTIDE SEQUENCE</scope>
    <source>
        <strain evidence="2">2021GO-0154</strain>
    </source>
</reference>
<protein>
    <submittedName>
        <fullName evidence="2">Uncharacterized protein</fullName>
    </submittedName>
</protein>
<proteinExistence type="predicted"/>
<organism evidence="2">
    <name type="scientific">Providencia stuartii</name>
    <dbReference type="NCBI Taxonomy" id="588"/>
    <lineage>
        <taxon>Bacteria</taxon>
        <taxon>Pseudomonadati</taxon>
        <taxon>Pseudomonadota</taxon>
        <taxon>Gammaproteobacteria</taxon>
        <taxon>Enterobacterales</taxon>
        <taxon>Morganellaceae</taxon>
        <taxon>Providencia</taxon>
    </lineage>
</organism>
<name>A0AAI9GIV9_PROST</name>
<gene>
    <name evidence="2" type="ORF">RG298_004166</name>
</gene>
<sequence>MQLGDSESAAKRIENDVTGTSERSQHTSTQNTATSNTTSIVNIPAYRDTNCHVDHICAD</sequence>